<gene>
    <name evidence="2" type="ORF">NON19_12960</name>
</gene>
<dbReference type="RefSeq" id="WP_255927535.1">
    <property type="nucleotide sequence ID" value="NZ_JANFNH010000010.1"/>
</dbReference>
<evidence type="ECO:0000313" key="2">
    <source>
        <dbReference type="EMBL" id="MCQ4042916.1"/>
    </source>
</evidence>
<sequence length="385" mass="39356">MTDPRTTPDPAEPSARRRGPADPVLLLIRRHYELCACAVDPLEIAAGLEAHGITDRTAAQFRHRDVFSLAEELYARVPRETPVDVPQQRPTADELTVYRLAWHLLPAVVCAAGTAVWCALPARGAVIGGGTLLLALAAARTALRRGPLRAVPASGGAWCVCWLLAFALYGPWSLTAAPLAATGLLACSLALPPAAWCARRFALRARAVLAVSHGLAEFAAGIRPSLLATLGLFTLALSASLATCCAVLAHGARPDPVALGGVVALGLLLFTARLLAVHGFPAVAVVGTGGACAIEVLALGAQLLGRIPVLRFCGSPTRALIGAAGPGSVQAVACATAAVALIGYAMSALGHTSAHGGDRATTHVRPALADRAVAGDPSSGFTQVP</sequence>
<feature type="transmembrane region" description="Helical" evidence="1">
    <location>
        <begin position="176"/>
        <end position="196"/>
    </location>
</feature>
<feature type="transmembrane region" description="Helical" evidence="1">
    <location>
        <begin position="123"/>
        <end position="143"/>
    </location>
</feature>
<dbReference type="EMBL" id="JANFNH010000010">
    <property type="protein sequence ID" value="MCQ4042916.1"/>
    <property type="molecule type" value="Genomic_DNA"/>
</dbReference>
<feature type="transmembrane region" description="Helical" evidence="1">
    <location>
        <begin position="282"/>
        <end position="301"/>
    </location>
</feature>
<feature type="transmembrane region" description="Helical" evidence="1">
    <location>
        <begin position="228"/>
        <end position="249"/>
    </location>
</feature>
<feature type="transmembrane region" description="Helical" evidence="1">
    <location>
        <begin position="97"/>
        <end position="117"/>
    </location>
</feature>
<dbReference type="Proteomes" id="UP001206206">
    <property type="component" value="Unassembled WGS sequence"/>
</dbReference>
<feature type="transmembrane region" description="Helical" evidence="1">
    <location>
        <begin position="150"/>
        <end position="170"/>
    </location>
</feature>
<keyword evidence="3" id="KW-1185">Reference proteome</keyword>
<reference evidence="2 3" key="1">
    <citation type="submission" date="2022-06" db="EMBL/GenBank/DDBJ databases">
        <title>Draft genome sequence of type strain Streptomyces rubrisoli DSM 42083.</title>
        <authorList>
            <person name="Duangmal K."/>
            <person name="Klaysubun C."/>
        </authorList>
    </citation>
    <scope>NUCLEOTIDE SEQUENCE [LARGE SCALE GENOMIC DNA]</scope>
    <source>
        <strain evidence="2 3">DSM 42083</strain>
    </source>
</reference>
<organism evidence="2 3">
    <name type="scientific">Streptantibioticus rubrisoli</name>
    <dbReference type="NCBI Taxonomy" id="1387313"/>
    <lineage>
        <taxon>Bacteria</taxon>
        <taxon>Bacillati</taxon>
        <taxon>Actinomycetota</taxon>
        <taxon>Actinomycetes</taxon>
        <taxon>Kitasatosporales</taxon>
        <taxon>Streptomycetaceae</taxon>
        <taxon>Streptantibioticus</taxon>
    </lineage>
</organism>
<evidence type="ECO:0000256" key="1">
    <source>
        <dbReference type="SAM" id="Phobius"/>
    </source>
</evidence>
<accession>A0ABT1PDN3</accession>
<keyword evidence="1" id="KW-0812">Transmembrane</keyword>
<proteinExistence type="predicted"/>
<keyword evidence="1" id="KW-1133">Transmembrane helix</keyword>
<feature type="transmembrane region" description="Helical" evidence="1">
    <location>
        <begin position="256"/>
        <end position="276"/>
    </location>
</feature>
<name>A0ABT1PDN3_9ACTN</name>
<evidence type="ECO:0000313" key="3">
    <source>
        <dbReference type="Proteomes" id="UP001206206"/>
    </source>
</evidence>
<evidence type="ECO:0008006" key="4">
    <source>
        <dbReference type="Google" id="ProtNLM"/>
    </source>
</evidence>
<protein>
    <recommendedName>
        <fullName evidence="4">Integral membrane protein</fullName>
    </recommendedName>
</protein>
<keyword evidence="1" id="KW-0472">Membrane</keyword>
<comment type="caution">
    <text evidence="2">The sequence shown here is derived from an EMBL/GenBank/DDBJ whole genome shotgun (WGS) entry which is preliminary data.</text>
</comment>